<keyword evidence="1" id="KW-1133">Transmembrane helix</keyword>
<accession>A0A430SAM0</accession>
<comment type="caution">
    <text evidence="2">The sequence shown here is derived from an EMBL/GenBank/DDBJ whole genome shotgun (WGS) entry which is preliminary data.</text>
</comment>
<feature type="transmembrane region" description="Helical" evidence="1">
    <location>
        <begin position="12"/>
        <end position="34"/>
    </location>
</feature>
<evidence type="ECO:0000313" key="3">
    <source>
        <dbReference type="Proteomes" id="UP000286928"/>
    </source>
</evidence>
<dbReference type="EMBL" id="PEMD01000130">
    <property type="protein sequence ID" value="RTH33033.1"/>
    <property type="molecule type" value="Genomic_DNA"/>
</dbReference>
<keyword evidence="1" id="KW-0472">Membrane</keyword>
<keyword evidence="1" id="KW-0812">Transmembrane</keyword>
<proteinExistence type="predicted"/>
<sequence length="81" mass="8614">MIVTSKNRTIPLSIPVGFFFLGEGFLLAFALLFALHPEALAVLTVVFLVAPILVVLFLAVDLLVEDLPGAGVHLDLLAADD</sequence>
<name>A0A430SAM0_THESC</name>
<evidence type="ECO:0000313" key="2">
    <source>
        <dbReference type="EMBL" id="RTH33033.1"/>
    </source>
</evidence>
<organism evidence="2 3">
    <name type="scientific">Thermus scotoductus</name>
    <dbReference type="NCBI Taxonomy" id="37636"/>
    <lineage>
        <taxon>Bacteria</taxon>
        <taxon>Thermotogati</taxon>
        <taxon>Deinococcota</taxon>
        <taxon>Deinococci</taxon>
        <taxon>Thermales</taxon>
        <taxon>Thermaceae</taxon>
        <taxon>Thermus</taxon>
    </lineage>
</organism>
<reference evidence="2 3" key="1">
    <citation type="journal article" date="2019" name="Extremophiles">
        <title>Biogeography of thermophiles and predominance of Thermus scotoductus in domestic water heaters.</title>
        <authorList>
            <person name="Wilpiszeski R.L."/>
            <person name="Zhang Z."/>
            <person name="House C.H."/>
        </authorList>
    </citation>
    <scope>NUCLEOTIDE SEQUENCE [LARGE SCALE GENOMIC DNA]</scope>
    <source>
        <strain evidence="2 3">20_S20</strain>
    </source>
</reference>
<feature type="transmembrane region" description="Helical" evidence="1">
    <location>
        <begin position="40"/>
        <end position="64"/>
    </location>
</feature>
<feature type="non-terminal residue" evidence="2">
    <location>
        <position position="81"/>
    </location>
</feature>
<gene>
    <name evidence="2" type="ORF">CSW33_05150</name>
</gene>
<dbReference type="AlphaFoldDB" id="A0A430SAM0"/>
<dbReference type="Proteomes" id="UP000286928">
    <property type="component" value="Unassembled WGS sequence"/>
</dbReference>
<evidence type="ECO:0000256" key="1">
    <source>
        <dbReference type="SAM" id="Phobius"/>
    </source>
</evidence>
<protein>
    <submittedName>
        <fullName evidence="2">Uncharacterized protein</fullName>
    </submittedName>
</protein>